<evidence type="ECO:0000313" key="6">
    <source>
        <dbReference type="Proteomes" id="UP000681967"/>
    </source>
</evidence>
<feature type="non-terminal residue" evidence="2">
    <location>
        <position position="1"/>
    </location>
</feature>
<evidence type="ECO:0000313" key="4">
    <source>
        <dbReference type="EMBL" id="CAF4679675.1"/>
    </source>
</evidence>
<feature type="compositionally biased region" description="Polar residues" evidence="1">
    <location>
        <begin position="1"/>
        <end position="12"/>
    </location>
</feature>
<accession>A0A8S2XBI3</accession>
<dbReference type="EMBL" id="CAJOBJ010105885">
    <property type="protein sequence ID" value="CAF4608863.1"/>
    <property type="molecule type" value="Genomic_DNA"/>
</dbReference>
<dbReference type="EMBL" id="CAJOBJ010132849">
    <property type="protein sequence ID" value="CAF4729603.1"/>
    <property type="molecule type" value="Genomic_DNA"/>
</dbReference>
<organism evidence="2 6">
    <name type="scientific">Rotaria magnacalcarata</name>
    <dbReference type="NCBI Taxonomy" id="392030"/>
    <lineage>
        <taxon>Eukaryota</taxon>
        <taxon>Metazoa</taxon>
        <taxon>Spiralia</taxon>
        <taxon>Gnathifera</taxon>
        <taxon>Rotifera</taxon>
        <taxon>Eurotatoria</taxon>
        <taxon>Bdelloidea</taxon>
        <taxon>Philodinida</taxon>
        <taxon>Philodinidae</taxon>
        <taxon>Rotaria</taxon>
    </lineage>
</organism>
<evidence type="ECO:0000313" key="3">
    <source>
        <dbReference type="EMBL" id="CAF4608863.1"/>
    </source>
</evidence>
<dbReference type="Proteomes" id="UP000681720">
    <property type="component" value="Unassembled WGS sequence"/>
</dbReference>
<sequence length="37" mass="3987">MPSPNDPQSSDSMARKSVQLRCSKDGSIDYSNSLGID</sequence>
<evidence type="ECO:0000313" key="2">
    <source>
        <dbReference type="EMBL" id="CAF4484916.1"/>
    </source>
</evidence>
<evidence type="ECO:0000256" key="1">
    <source>
        <dbReference type="SAM" id="MobiDB-lite"/>
    </source>
</evidence>
<dbReference type="EMBL" id="CAJOBH010073925">
    <property type="protein sequence ID" value="CAF4484916.1"/>
    <property type="molecule type" value="Genomic_DNA"/>
</dbReference>
<comment type="caution">
    <text evidence="2">The sequence shown here is derived from an EMBL/GenBank/DDBJ whole genome shotgun (WGS) entry which is preliminary data.</text>
</comment>
<dbReference type="Proteomes" id="UP000681967">
    <property type="component" value="Unassembled WGS sequence"/>
</dbReference>
<gene>
    <name evidence="2" type="ORF">BYL167_LOCUS35305</name>
    <name evidence="4" type="ORF">BYL167_LOCUS43297</name>
    <name evidence="3" type="ORF">GIL414_LOCUS39263</name>
    <name evidence="5" type="ORF">GIL414_LOCUS44211</name>
</gene>
<proteinExistence type="predicted"/>
<reference evidence="2" key="1">
    <citation type="submission" date="2021-02" db="EMBL/GenBank/DDBJ databases">
        <authorList>
            <person name="Nowell W R."/>
        </authorList>
    </citation>
    <scope>NUCLEOTIDE SEQUENCE</scope>
</reference>
<evidence type="ECO:0000313" key="5">
    <source>
        <dbReference type="EMBL" id="CAF4729603.1"/>
    </source>
</evidence>
<protein>
    <submittedName>
        <fullName evidence="2">Uncharacterized protein</fullName>
    </submittedName>
</protein>
<dbReference type="EMBL" id="CAJOBH010114696">
    <property type="protein sequence ID" value="CAF4679675.1"/>
    <property type="molecule type" value="Genomic_DNA"/>
</dbReference>
<feature type="region of interest" description="Disordered" evidence="1">
    <location>
        <begin position="1"/>
        <end position="37"/>
    </location>
</feature>
<name>A0A8S2XBI3_9BILA</name>
<dbReference type="AlphaFoldDB" id="A0A8S2XBI3"/>